<accession>A0A1Z2KXY4</accession>
<dbReference type="Proteomes" id="UP000195755">
    <property type="component" value="Chromosome"/>
</dbReference>
<sequence length="53" mass="5927">MNRSRARTLARREDQSPGRDLFRADLLSQPLRAGGACSSQRPERTVTLVQSLT</sequence>
<protein>
    <submittedName>
        <fullName evidence="2">Uncharacterized protein</fullName>
    </submittedName>
</protein>
<feature type="region of interest" description="Disordered" evidence="1">
    <location>
        <begin position="1"/>
        <end position="53"/>
    </location>
</feature>
<feature type="compositionally biased region" description="Basic and acidic residues" evidence="1">
    <location>
        <begin position="10"/>
        <end position="23"/>
    </location>
</feature>
<dbReference type="EMBL" id="CP021744">
    <property type="protein sequence ID" value="ARZ66898.1"/>
    <property type="molecule type" value="Genomic_DNA"/>
</dbReference>
<evidence type="ECO:0000256" key="1">
    <source>
        <dbReference type="SAM" id="MobiDB-lite"/>
    </source>
</evidence>
<gene>
    <name evidence="2" type="ORF">SMD11_1237</name>
</gene>
<dbReference type="KEGG" id="salj:SMD11_1237"/>
<evidence type="ECO:0000313" key="3">
    <source>
        <dbReference type="Proteomes" id="UP000195755"/>
    </source>
</evidence>
<organism evidence="2 3">
    <name type="scientific">Streptomyces albireticuli</name>
    <dbReference type="NCBI Taxonomy" id="1940"/>
    <lineage>
        <taxon>Bacteria</taxon>
        <taxon>Bacillati</taxon>
        <taxon>Actinomycetota</taxon>
        <taxon>Actinomycetes</taxon>
        <taxon>Kitasatosporales</taxon>
        <taxon>Streptomycetaceae</taxon>
        <taxon>Streptomyces</taxon>
    </lineage>
</organism>
<dbReference type="AlphaFoldDB" id="A0A1Z2KXY4"/>
<reference evidence="2 3" key="1">
    <citation type="submission" date="2017-06" db="EMBL/GenBank/DDBJ databases">
        <title>Streptomyces albireticuli Genome sequencing and assembly.</title>
        <authorList>
            <person name="Wang Y."/>
            <person name="Du B."/>
            <person name="Ding Y."/>
            <person name="Liu H."/>
            <person name="Hou Q."/>
            <person name="Liu K."/>
            <person name="Yao L."/>
            <person name="Wang C."/>
        </authorList>
    </citation>
    <scope>NUCLEOTIDE SEQUENCE [LARGE SCALE GENOMIC DNA]</scope>
    <source>
        <strain evidence="2 3">MDJK11</strain>
    </source>
</reference>
<name>A0A1Z2KXY4_9ACTN</name>
<proteinExistence type="predicted"/>
<evidence type="ECO:0000313" key="2">
    <source>
        <dbReference type="EMBL" id="ARZ66898.1"/>
    </source>
</evidence>